<dbReference type="GO" id="GO:0046452">
    <property type="term" value="P:dihydrofolate metabolic process"/>
    <property type="evidence" value="ECO:0007669"/>
    <property type="project" value="TreeGrafter"/>
</dbReference>
<dbReference type="PRINTS" id="PR00070">
    <property type="entry name" value="DHFR"/>
</dbReference>
<dbReference type="CDD" id="cd00209">
    <property type="entry name" value="DHFR"/>
    <property type="match status" value="1"/>
</dbReference>
<dbReference type="Pfam" id="PF00186">
    <property type="entry name" value="DHFR_1"/>
    <property type="match status" value="1"/>
</dbReference>
<keyword evidence="5 8" id="KW-0521">NADP</keyword>
<dbReference type="PANTHER" id="PTHR48069">
    <property type="entry name" value="DIHYDROFOLATE REDUCTASE"/>
    <property type="match status" value="1"/>
</dbReference>
<dbReference type="GO" id="GO:0006730">
    <property type="term" value="P:one-carbon metabolic process"/>
    <property type="evidence" value="ECO:0007669"/>
    <property type="project" value="UniProtKB-KW"/>
</dbReference>
<evidence type="ECO:0000256" key="3">
    <source>
        <dbReference type="ARBA" id="ARBA00012856"/>
    </source>
</evidence>
<dbReference type="PROSITE" id="PS00075">
    <property type="entry name" value="DHFR_1"/>
    <property type="match status" value="1"/>
</dbReference>
<evidence type="ECO:0000313" key="11">
    <source>
        <dbReference type="EMBL" id="QPC98627.1"/>
    </source>
</evidence>
<organism evidence="11 12">
    <name type="scientific">Qipengyuania soli</name>
    <dbReference type="NCBI Taxonomy" id="2782568"/>
    <lineage>
        <taxon>Bacteria</taxon>
        <taxon>Pseudomonadati</taxon>
        <taxon>Pseudomonadota</taxon>
        <taxon>Alphaproteobacteria</taxon>
        <taxon>Sphingomonadales</taxon>
        <taxon>Erythrobacteraceae</taxon>
        <taxon>Qipengyuania</taxon>
    </lineage>
</organism>
<dbReference type="InterPro" id="IPR012259">
    <property type="entry name" value="DHFR"/>
</dbReference>
<evidence type="ECO:0000256" key="7">
    <source>
        <dbReference type="ARBA" id="ARBA00025067"/>
    </source>
</evidence>
<evidence type="ECO:0000313" key="12">
    <source>
        <dbReference type="Proteomes" id="UP000594459"/>
    </source>
</evidence>
<name>A0A7S8IUH5_9SPHN</name>
<evidence type="ECO:0000256" key="9">
    <source>
        <dbReference type="RuleBase" id="RU004474"/>
    </source>
</evidence>
<sequence length="159" mass="17667">MGMFLIYARAANGVIGKDGGIPWHIPNDLKRFKRLTMGMPMIMGRKTFESFPKPLPGRRHIVLTRSKSWQAEGAEVVHSVNEALDLVANSDCSVIGGAEIYRLFEPLADRIELTEVHGDFEGDTFMPETGSEWSEVAREDHSADDGRPAYSFVTLEKAA</sequence>
<comment type="function">
    <text evidence="7 8">Key enzyme in folate metabolism. Catalyzes an essential reaction for de novo glycine and purine synthesis, and for DNA precursor synthesis.</text>
</comment>
<evidence type="ECO:0000256" key="6">
    <source>
        <dbReference type="ARBA" id="ARBA00023002"/>
    </source>
</evidence>
<feature type="domain" description="DHFR" evidence="10">
    <location>
        <begin position="2"/>
        <end position="157"/>
    </location>
</feature>
<dbReference type="Proteomes" id="UP000594459">
    <property type="component" value="Chromosome"/>
</dbReference>
<dbReference type="KEGG" id="qso:IRL76_12385"/>
<accession>A0A7S8IUH5</accession>
<dbReference type="PIRSF" id="PIRSF000194">
    <property type="entry name" value="DHFR"/>
    <property type="match status" value="1"/>
</dbReference>
<dbReference type="GO" id="GO:0046655">
    <property type="term" value="P:folic acid metabolic process"/>
    <property type="evidence" value="ECO:0007669"/>
    <property type="project" value="TreeGrafter"/>
</dbReference>
<dbReference type="GO" id="GO:0004146">
    <property type="term" value="F:dihydrofolate reductase activity"/>
    <property type="evidence" value="ECO:0007669"/>
    <property type="project" value="UniProtKB-EC"/>
</dbReference>
<protein>
    <recommendedName>
        <fullName evidence="3 8">Dihydrofolate reductase</fullName>
        <ecNumber evidence="3 8">1.5.1.3</ecNumber>
    </recommendedName>
</protein>
<dbReference type="GO" id="GO:0070401">
    <property type="term" value="F:NADP+ binding"/>
    <property type="evidence" value="ECO:0007669"/>
    <property type="project" value="UniProtKB-ARBA"/>
</dbReference>
<keyword evidence="4 8" id="KW-0554">One-carbon metabolism</keyword>
<gene>
    <name evidence="11" type="ORF">IRL76_12385</name>
</gene>
<comment type="similarity">
    <text evidence="2 8 9">Belongs to the dihydrofolate reductase family.</text>
</comment>
<dbReference type="FunFam" id="3.40.430.10:FF:000001">
    <property type="entry name" value="Dihydrofolate reductase"/>
    <property type="match status" value="1"/>
</dbReference>
<comment type="catalytic activity">
    <reaction evidence="8">
        <text>(6S)-5,6,7,8-tetrahydrofolate + NADP(+) = 7,8-dihydrofolate + NADPH + H(+)</text>
        <dbReference type="Rhea" id="RHEA:15009"/>
        <dbReference type="ChEBI" id="CHEBI:15378"/>
        <dbReference type="ChEBI" id="CHEBI:57451"/>
        <dbReference type="ChEBI" id="CHEBI:57453"/>
        <dbReference type="ChEBI" id="CHEBI:57783"/>
        <dbReference type="ChEBI" id="CHEBI:58349"/>
        <dbReference type="EC" id="1.5.1.3"/>
    </reaction>
</comment>
<evidence type="ECO:0000256" key="1">
    <source>
        <dbReference type="ARBA" id="ARBA00004903"/>
    </source>
</evidence>
<keyword evidence="12" id="KW-1185">Reference proteome</keyword>
<evidence type="ECO:0000256" key="5">
    <source>
        <dbReference type="ARBA" id="ARBA00022857"/>
    </source>
</evidence>
<reference evidence="11 12" key="1">
    <citation type="submission" date="2020-11" db="EMBL/GenBank/DDBJ databases">
        <title>The genome sequence of Erythrobacter sp. 6D36.</title>
        <authorList>
            <person name="Liu Y."/>
        </authorList>
    </citation>
    <scope>NUCLEOTIDE SEQUENCE [LARGE SCALE GENOMIC DNA]</scope>
    <source>
        <strain evidence="11 12">6D36</strain>
    </source>
</reference>
<evidence type="ECO:0000256" key="8">
    <source>
        <dbReference type="PIRNR" id="PIRNR000194"/>
    </source>
</evidence>
<dbReference type="InterPro" id="IPR017925">
    <property type="entry name" value="DHFR_CS"/>
</dbReference>
<dbReference type="GO" id="GO:0005829">
    <property type="term" value="C:cytosol"/>
    <property type="evidence" value="ECO:0007669"/>
    <property type="project" value="TreeGrafter"/>
</dbReference>
<dbReference type="InterPro" id="IPR024072">
    <property type="entry name" value="DHFR-like_dom_sf"/>
</dbReference>
<dbReference type="Gene3D" id="3.40.430.10">
    <property type="entry name" value="Dihydrofolate Reductase, subunit A"/>
    <property type="match status" value="1"/>
</dbReference>
<dbReference type="GO" id="GO:0046654">
    <property type="term" value="P:tetrahydrofolate biosynthetic process"/>
    <property type="evidence" value="ECO:0007669"/>
    <property type="project" value="UniProtKB-UniPathway"/>
</dbReference>
<comment type="pathway">
    <text evidence="1 8">Cofactor biosynthesis; tetrahydrofolate biosynthesis; 5,6,7,8-tetrahydrofolate from 7,8-dihydrofolate: step 1/1.</text>
</comment>
<proteinExistence type="inferred from homology"/>
<evidence type="ECO:0000259" key="10">
    <source>
        <dbReference type="PROSITE" id="PS51330"/>
    </source>
</evidence>
<evidence type="ECO:0000256" key="2">
    <source>
        <dbReference type="ARBA" id="ARBA00009539"/>
    </source>
</evidence>
<dbReference type="EMBL" id="CP064654">
    <property type="protein sequence ID" value="QPC98627.1"/>
    <property type="molecule type" value="Genomic_DNA"/>
</dbReference>
<keyword evidence="6 8" id="KW-0560">Oxidoreductase</keyword>
<evidence type="ECO:0000256" key="4">
    <source>
        <dbReference type="ARBA" id="ARBA00022563"/>
    </source>
</evidence>
<dbReference type="SUPFAM" id="SSF53597">
    <property type="entry name" value="Dihydrofolate reductase-like"/>
    <property type="match status" value="1"/>
</dbReference>
<dbReference type="RefSeq" id="WP_216629295.1">
    <property type="nucleotide sequence ID" value="NZ_CP064654.1"/>
</dbReference>
<dbReference type="PANTHER" id="PTHR48069:SF3">
    <property type="entry name" value="DIHYDROFOLATE REDUCTASE"/>
    <property type="match status" value="1"/>
</dbReference>
<dbReference type="PROSITE" id="PS51330">
    <property type="entry name" value="DHFR_2"/>
    <property type="match status" value="1"/>
</dbReference>
<dbReference type="InterPro" id="IPR001796">
    <property type="entry name" value="DHFR_dom"/>
</dbReference>
<dbReference type="UniPathway" id="UPA00077">
    <property type="reaction ID" value="UER00158"/>
</dbReference>
<dbReference type="EC" id="1.5.1.3" evidence="3 8"/>
<dbReference type="AlphaFoldDB" id="A0A7S8IUH5"/>